<dbReference type="STRING" id="1246581.A0A2H9TIU2"/>
<dbReference type="GO" id="GO:0005737">
    <property type="term" value="C:cytoplasm"/>
    <property type="evidence" value="ECO:0007669"/>
    <property type="project" value="TreeGrafter"/>
</dbReference>
<dbReference type="GO" id="GO:2000045">
    <property type="term" value="P:regulation of G1/S transition of mitotic cell cycle"/>
    <property type="evidence" value="ECO:0007669"/>
    <property type="project" value="TreeGrafter"/>
</dbReference>
<dbReference type="OrthoDB" id="6591885at2759"/>
<accession>A0A2H9TIU2</accession>
<organism evidence="4 5">
    <name type="scientific">Paramicrosporidium saccamoebae</name>
    <dbReference type="NCBI Taxonomy" id="1246581"/>
    <lineage>
        <taxon>Eukaryota</taxon>
        <taxon>Fungi</taxon>
        <taxon>Fungi incertae sedis</taxon>
        <taxon>Cryptomycota</taxon>
        <taxon>Cryptomycota incertae sedis</taxon>
        <taxon>Paramicrosporidium</taxon>
    </lineage>
</organism>
<dbReference type="InterPro" id="IPR036997">
    <property type="entry name" value="PA28_C_sf"/>
</dbReference>
<proteinExistence type="inferred from homology"/>
<dbReference type="InterPro" id="IPR009077">
    <property type="entry name" value="Proteasome_activ_PA28"/>
</dbReference>
<dbReference type="Proteomes" id="UP000240830">
    <property type="component" value="Unassembled WGS sequence"/>
</dbReference>
<comment type="caution">
    <text evidence="4">The sequence shown here is derived from an EMBL/GenBank/DDBJ whole genome shotgun (WGS) entry which is preliminary data.</text>
</comment>
<dbReference type="GO" id="GO:0008537">
    <property type="term" value="C:proteasome activator complex"/>
    <property type="evidence" value="ECO:0007669"/>
    <property type="project" value="InterPro"/>
</dbReference>
<keyword evidence="4" id="KW-0645">Protease</keyword>
<dbReference type="EMBL" id="MTSL01000166">
    <property type="protein sequence ID" value="PJF17681.1"/>
    <property type="molecule type" value="Genomic_DNA"/>
</dbReference>
<feature type="domain" description="Proteasome activator PA28 C-terminal" evidence="3">
    <location>
        <begin position="85"/>
        <end position="214"/>
    </location>
</feature>
<dbReference type="GO" id="GO:0006508">
    <property type="term" value="P:proteolysis"/>
    <property type="evidence" value="ECO:0007669"/>
    <property type="project" value="UniProtKB-KW"/>
</dbReference>
<dbReference type="InterPro" id="IPR036252">
    <property type="entry name" value="Proteasome_activ_sf"/>
</dbReference>
<dbReference type="GO" id="GO:0005654">
    <property type="term" value="C:nucleoplasm"/>
    <property type="evidence" value="ECO:0007669"/>
    <property type="project" value="TreeGrafter"/>
</dbReference>
<comment type="similarity">
    <text evidence="1">Belongs to the PA28 family.</text>
</comment>
<dbReference type="PANTHER" id="PTHR10660:SF2">
    <property type="entry name" value="LD45860P"/>
    <property type="match status" value="1"/>
</dbReference>
<dbReference type="GO" id="GO:0008233">
    <property type="term" value="F:peptidase activity"/>
    <property type="evidence" value="ECO:0007669"/>
    <property type="project" value="UniProtKB-KW"/>
</dbReference>
<evidence type="ECO:0000313" key="5">
    <source>
        <dbReference type="Proteomes" id="UP000240830"/>
    </source>
</evidence>
<keyword evidence="4" id="KW-0378">Hydrolase</keyword>
<sequence>MVMSNLSRDVLAFQPEKAVLLELQTFAKSAYEEARKVLQDRMPRKILKLTELLKASGYGGWLDFAKTESECMDLSEAFFLAESEFALLKDEVLELVEMASNVKLWLQLNVPRIEDGNNFGVSIQTDTVGELSRVEDAALMTVENWSKFLMLRSKIVSKIHKHTASGATSNMYQMTLESLDEKQLRSVWIGWIDLRNNYAIIYDLLSKNIEKLNQGLIEFYSFCSRKPVPSPKWTVSWATGAVCLGAANEFTWDCCGVKRGDCVTGRDGSGVSENRAAGASLASLRRNSAIRSFWRCRRAHQISSAIISTTPAMTPTVIPTVFQEKPVGASWGAVSDGTVSRGESRFVL</sequence>
<dbReference type="GO" id="GO:0061136">
    <property type="term" value="P:regulation of proteasomal protein catabolic process"/>
    <property type="evidence" value="ECO:0007669"/>
    <property type="project" value="TreeGrafter"/>
</dbReference>
<protein>
    <submittedName>
        <fullName evidence="4">Putative subunit of proteaseome activator complex</fullName>
    </submittedName>
</protein>
<reference evidence="4 5" key="1">
    <citation type="submission" date="2016-10" db="EMBL/GenBank/DDBJ databases">
        <title>The genome of Paramicrosporidium saccamoebae is the missing link in understanding Cryptomycota and Microsporidia evolution.</title>
        <authorList>
            <person name="Quandt C.A."/>
            <person name="Beaudet D."/>
            <person name="Corsaro D."/>
            <person name="Michel R."/>
            <person name="Corradi N."/>
            <person name="James T."/>
        </authorList>
    </citation>
    <scope>NUCLEOTIDE SEQUENCE [LARGE SCALE GENOMIC DNA]</scope>
    <source>
        <strain evidence="4 5">KSL3</strain>
    </source>
</reference>
<gene>
    <name evidence="4" type="ORF">PSACC_02506</name>
</gene>
<dbReference type="GO" id="GO:0061133">
    <property type="term" value="F:endopeptidase activator activity"/>
    <property type="evidence" value="ECO:0007669"/>
    <property type="project" value="TreeGrafter"/>
</dbReference>
<dbReference type="PANTHER" id="PTHR10660">
    <property type="entry name" value="PROTEASOME REGULATOR PA28"/>
    <property type="match status" value="1"/>
</dbReference>
<keyword evidence="2" id="KW-0647">Proteasome</keyword>
<dbReference type="SUPFAM" id="SSF47216">
    <property type="entry name" value="Proteasome activator"/>
    <property type="match status" value="1"/>
</dbReference>
<name>A0A2H9TIU2_9FUNG</name>
<dbReference type="Pfam" id="PF02252">
    <property type="entry name" value="PA28_C"/>
    <property type="match status" value="1"/>
</dbReference>
<dbReference type="FunFam" id="1.20.120.180:FF:000002">
    <property type="entry name" value="Proteasome activator complex subunit 1"/>
    <property type="match status" value="1"/>
</dbReference>
<evidence type="ECO:0000256" key="2">
    <source>
        <dbReference type="ARBA" id="ARBA00022942"/>
    </source>
</evidence>
<evidence type="ECO:0000256" key="1">
    <source>
        <dbReference type="ARBA" id="ARBA00005883"/>
    </source>
</evidence>
<dbReference type="InterPro" id="IPR003186">
    <property type="entry name" value="PA28_C"/>
</dbReference>
<dbReference type="Gene3D" id="1.20.120.180">
    <property type="entry name" value="Proteasome activator pa28, C-terminal domain"/>
    <property type="match status" value="1"/>
</dbReference>
<evidence type="ECO:0000259" key="3">
    <source>
        <dbReference type="Pfam" id="PF02252"/>
    </source>
</evidence>
<dbReference type="AlphaFoldDB" id="A0A2H9TIU2"/>
<keyword evidence="5" id="KW-1185">Reference proteome</keyword>
<evidence type="ECO:0000313" key="4">
    <source>
        <dbReference type="EMBL" id="PJF17681.1"/>
    </source>
</evidence>